<dbReference type="EMBL" id="ADGH01000003">
    <property type="protein sequence ID" value="EHG26019.1"/>
    <property type="molecule type" value="Genomic_DNA"/>
</dbReference>
<sequence length="156" mass="18512">MRIRIPDWVVCLLIVYITVMIMRDTYFYISPQAKQFESTIVDAYLEIPYPPGTVITEPFDIWRKAEHRHLSYRCKSLLTPVELTAFYDDFFQTLGAQKTVSHQTRTQRPPHPRTIVSTSYTYHTEDCIYYIRFYKGDVFWTNISISIRAAADNRLR</sequence>
<evidence type="ECO:0000256" key="1">
    <source>
        <dbReference type="SAM" id="Phobius"/>
    </source>
</evidence>
<dbReference type="RefSeq" id="WP_006695970.1">
    <property type="nucleotide sequence ID" value="NZ_JH376857.1"/>
</dbReference>
<keyword evidence="3" id="KW-1185">Reference proteome</keyword>
<dbReference type="Proteomes" id="UP000003175">
    <property type="component" value="Unassembled WGS sequence"/>
</dbReference>
<evidence type="ECO:0000313" key="2">
    <source>
        <dbReference type="EMBL" id="EHG26019.1"/>
    </source>
</evidence>
<gene>
    <name evidence="2" type="ORF">HMPREF9432_00520</name>
</gene>
<feature type="transmembrane region" description="Helical" evidence="1">
    <location>
        <begin position="7"/>
        <end position="29"/>
    </location>
</feature>
<keyword evidence="1" id="KW-0812">Transmembrane</keyword>
<reference evidence="2 3" key="1">
    <citation type="submission" date="2011-08" db="EMBL/GenBank/DDBJ databases">
        <title>The Genome Sequence of Selenomonas noxia F0398.</title>
        <authorList>
            <consortium name="The Broad Institute Genome Sequencing Platform"/>
            <person name="Earl A."/>
            <person name="Ward D."/>
            <person name="Feldgarden M."/>
            <person name="Gevers D."/>
            <person name="Izard J."/>
            <person name="Ganesan A."/>
            <person name="Blanton J.M."/>
            <person name="Baranova O.V."/>
            <person name="Tanner A.C."/>
            <person name="Dewhirst F.E."/>
            <person name="Young S.K."/>
            <person name="Zeng Q."/>
            <person name="Gargeya S."/>
            <person name="Fitzgerald M."/>
            <person name="Haas B."/>
            <person name="Abouelleil A."/>
            <person name="Alvarado L."/>
            <person name="Arachchi H.M."/>
            <person name="Berlin A."/>
            <person name="Brown A."/>
            <person name="Chapman S.B."/>
            <person name="Chen Z."/>
            <person name="Dunbar C."/>
            <person name="Freedman E."/>
            <person name="Gearin G."/>
            <person name="Gellesch M."/>
            <person name="Goldberg J."/>
            <person name="Griggs A."/>
            <person name="Gujja S."/>
            <person name="Heiman D."/>
            <person name="Howarth C."/>
            <person name="Larson L."/>
            <person name="Lui A."/>
            <person name="MacDonald P.J.P."/>
            <person name="Montmayeur A."/>
            <person name="Murphy C."/>
            <person name="Neiman D."/>
            <person name="Pearson M."/>
            <person name="Priest M."/>
            <person name="Roberts A."/>
            <person name="Saif S."/>
            <person name="Shea T."/>
            <person name="Shenoy N."/>
            <person name="Sisk P."/>
            <person name="Stolte C."/>
            <person name="Sykes S."/>
            <person name="Wortman J."/>
            <person name="Nusbaum C."/>
            <person name="Birren B."/>
        </authorList>
    </citation>
    <scope>NUCLEOTIDE SEQUENCE [LARGE SCALE GENOMIC DNA]</scope>
    <source>
        <strain evidence="2 3">F0398</strain>
    </source>
</reference>
<evidence type="ECO:0000313" key="3">
    <source>
        <dbReference type="Proteomes" id="UP000003175"/>
    </source>
</evidence>
<keyword evidence="1" id="KW-0472">Membrane</keyword>
<accession>A0ABN0DT16</accession>
<proteinExistence type="predicted"/>
<comment type="caution">
    <text evidence="2">The sequence shown here is derived from an EMBL/GenBank/DDBJ whole genome shotgun (WGS) entry which is preliminary data.</text>
</comment>
<name>A0ABN0DT16_9FIRM</name>
<organism evidence="2 3">
    <name type="scientific">Selenomonas noxia F0398</name>
    <dbReference type="NCBI Taxonomy" id="702437"/>
    <lineage>
        <taxon>Bacteria</taxon>
        <taxon>Bacillati</taxon>
        <taxon>Bacillota</taxon>
        <taxon>Negativicutes</taxon>
        <taxon>Selenomonadales</taxon>
        <taxon>Selenomonadaceae</taxon>
        <taxon>Selenomonas</taxon>
    </lineage>
</organism>
<keyword evidence="1" id="KW-1133">Transmembrane helix</keyword>
<protein>
    <submittedName>
        <fullName evidence="2">Uncharacterized protein</fullName>
    </submittedName>
</protein>